<evidence type="ECO:0000256" key="1">
    <source>
        <dbReference type="ARBA" id="ARBA00004123"/>
    </source>
</evidence>
<evidence type="ECO:0000313" key="8">
    <source>
        <dbReference type="Proteomes" id="UP000780801"/>
    </source>
</evidence>
<keyword evidence="3" id="KW-0863">Zinc-finger</keyword>
<gene>
    <name evidence="7" type="ORF">BGW38_003755</name>
</gene>
<proteinExistence type="predicted"/>
<evidence type="ECO:0000256" key="6">
    <source>
        <dbReference type="SAM" id="MobiDB-lite"/>
    </source>
</evidence>
<feature type="compositionally biased region" description="Polar residues" evidence="6">
    <location>
        <begin position="289"/>
        <end position="302"/>
    </location>
</feature>
<evidence type="ECO:0000256" key="4">
    <source>
        <dbReference type="ARBA" id="ARBA00022833"/>
    </source>
</evidence>
<comment type="subcellular location">
    <subcellularLocation>
        <location evidence="1">Nucleus</location>
    </subcellularLocation>
</comment>
<dbReference type="OrthoDB" id="2288540at2759"/>
<dbReference type="Proteomes" id="UP000780801">
    <property type="component" value="Unassembled WGS sequence"/>
</dbReference>
<evidence type="ECO:0000313" key="7">
    <source>
        <dbReference type="EMBL" id="KAF9579824.1"/>
    </source>
</evidence>
<keyword evidence="4" id="KW-0862">Zinc</keyword>
<evidence type="ECO:0000256" key="2">
    <source>
        <dbReference type="ARBA" id="ARBA00022723"/>
    </source>
</evidence>
<keyword evidence="8" id="KW-1185">Reference proteome</keyword>
<dbReference type="PANTHER" id="PTHR46481">
    <property type="entry name" value="ZINC FINGER BED DOMAIN-CONTAINING PROTEIN 4"/>
    <property type="match status" value="1"/>
</dbReference>
<dbReference type="PANTHER" id="PTHR46481:SF10">
    <property type="entry name" value="ZINC FINGER BED DOMAIN-CONTAINING PROTEIN 39"/>
    <property type="match status" value="1"/>
</dbReference>
<dbReference type="InterPro" id="IPR012337">
    <property type="entry name" value="RNaseH-like_sf"/>
</dbReference>
<sequence>MFATPYASTFENPSGKSRSWVFTNNWARKDPVLNVDGSLKAYKITCLHPGCKVTYGNKDGSTGNIVKHLQDDHFLDNTVVNNPAFKQRQGPMDSIVLKGTKRTADPWSKKDFEDAYLKFLITSRSSFRLIKNPSLQHMLNLANGVPSKVFIQLPSDTTLSRKIADKFKELKNIIFDTLEGVPKVALTLDGWTDDYLKSFLGVTAHWIDERAFTSKNSQWSTFNAKHQHIPCLGHVINLAVQAFLGKNGLRATALKESVEHNDTDYKNDIEVLPAPDDFEETADEESDALVNTSTRASRNPNVDSKAEIADENEPRTPVTLLHTGISLDDTEIQAEHFDAEDGASMLCPLWTLRNGVIKLR</sequence>
<dbReference type="GO" id="GO:0008270">
    <property type="term" value="F:zinc ion binding"/>
    <property type="evidence" value="ECO:0007669"/>
    <property type="project" value="UniProtKB-KW"/>
</dbReference>
<keyword evidence="5" id="KW-0539">Nucleus</keyword>
<protein>
    <submittedName>
        <fullName evidence="7">Uncharacterized protein</fullName>
    </submittedName>
</protein>
<organism evidence="7 8">
    <name type="scientific">Lunasporangiospora selenospora</name>
    <dbReference type="NCBI Taxonomy" id="979761"/>
    <lineage>
        <taxon>Eukaryota</taxon>
        <taxon>Fungi</taxon>
        <taxon>Fungi incertae sedis</taxon>
        <taxon>Mucoromycota</taxon>
        <taxon>Mortierellomycotina</taxon>
        <taxon>Mortierellomycetes</taxon>
        <taxon>Mortierellales</taxon>
        <taxon>Mortierellaceae</taxon>
        <taxon>Lunasporangiospora</taxon>
    </lineage>
</organism>
<dbReference type="SUPFAM" id="SSF53098">
    <property type="entry name" value="Ribonuclease H-like"/>
    <property type="match status" value="1"/>
</dbReference>
<dbReference type="AlphaFoldDB" id="A0A9P6FQZ6"/>
<dbReference type="InterPro" id="IPR052035">
    <property type="entry name" value="ZnF_BED_domain_contain"/>
</dbReference>
<dbReference type="GO" id="GO:0005634">
    <property type="term" value="C:nucleus"/>
    <property type="evidence" value="ECO:0007669"/>
    <property type="project" value="UniProtKB-SubCell"/>
</dbReference>
<dbReference type="EMBL" id="JAABOA010002467">
    <property type="protein sequence ID" value="KAF9579824.1"/>
    <property type="molecule type" value="Genomic_DNA"/>
</dbReference>
<name>A0A9P6FQZ6_9FUNG</name>
<keyword evidence="2" id="KW-0479">Metal-binding</keyword>
<evidence type="ECO:0000256" key="3">
    <source>
        <dbReference type="ARBA" id="ARBA00022771"/>
    </source>
</evidence>
<comment type="caution">
    <text evidence="7">The sequence shown here is derived from an EMBL/GenBank/DDBJ whole genome shotgun (WGS) entry which is preliminary data.</text>
</comment>
<evidence type="ECO:0000256" key="5">
    <source>
        <dbReference type="ARBA" id="ARBA00023242"/>
    </source>
</evidence>
<accession>A0A9P6FQZ6</accession>
<reference evidence="7" key="1">
    <citation type="journal article" date="2020" name="Fungal Divers.">
        <title>Resolving the Mortierellaceae phylogeny through synthesis of multi-gene phylogenetics and phylogenomics.</title>
        <authorList>
            <person name="Vandepol N."/>
            <person name="Liber J."/>
            <person name="Desiro A."/>
            <person name="Na H."/>
            <person name="Kennedy M."/>
            <person name="Barry K."/>
            <person name="Grigoriev I.V."/>
            <person name="Miller A.N."/>
            <person name="O'Donnell K."/>
            <person name="Stajich J.E."/>
            <person name="Bonito G."/>
        </authorList>
    </citation>
    <scope>NUCLEOTIDE SEQUENCE</scope>
    <source>
        <strain evidence="7">KOD1015</strain>
    </source>
</reference>
<feature type="region of interest" description="Disordered" evidence="6">
    <location>
        <begin position="280"/>
        <end position="311"/>
    </location>
</feature>